<sequence length="337" mass="36182">MATIRDIAKKAGVSPASVTRVIGGYPNVSDSLRERVLEAVNEAGYKPDLLAAGLRRGTTKTVGVIINDILNPAIAQMVDIIESQLREAGYGVVFANSNGDPANDLEGLRLVLQRRVDALIASFADDQAEELAKNLTNPSIPTLLVDRQMNVEGVSAVLTDHYSAAVVLTQHLIDQGHTRIALINGSLAGYPSRERAKAVKDTLLKNGLPVEESLFLSGRGSEEFGRSAAQEIFGRNDRPSALIVGNGNTGALAGVLDEIRSLGIGIGTELALAASEDGPLCTLHSPPITTLRRDISDFARRATRLTLQQLENKGKNAYEVLLPMNLIVRDSTNWQHH</sequence>
<feature type="domain" description="HTH lacI-type" evidence="5">
    <location>
        <begin position="2"/>
        <end position="56"/>
    </location>
</feature>
<dbReference type="CDD" id="cd06267">
    <property type="entry name" value="PBP1_LacI_sugar_binding-like"/>
    <property type="match status" value="1"/>
</dbReference>
<keyword evidence="2" id="KW-0805">Transcription regulation</keyword>
<dbReference type="Proteomes" id="UP000243077">
    <property type="component" value="Chromosome"/>
</dbReference>
<proteinExistence type="predicted"/>
<dbReference type="InterPro" id="IPR010982">
    <property type="entry name" value="Lambda_DNA-bd_dom_sf"/>
</dbReference>
<dbReference type="EMBL" id="CP026923">
    <property type="protein sequence ID" value="AVG24233.1"/>
    <property type="molecule type" value="Genomic_DNA"/>
</dbReference>
<evidence type="ECO:0000313" key="7">
    <source>
        <dbReference type="Proteomes" id="UP000243077"/>
    </source>
</evidence>
<reference evidence="6 7" key="1">
    <citation type="submission" date="2018-02" db="EMBL/GenBank/DDBJ databases">
        <title>Complete genome of the streamlined marine actinobacterium Pontimonas salivibrio CL-TW6 adapted to coastal planktonic lifestype.</title>
        <authorList>
            <person name="Cho B.C."/>
            <person name="Hardies S.C."/>
            <person name="Jang G.I."/>
            <person name="Hwang C.Y."/>
        </authorList>
    </citation>
    <scope>NUCLEOTIDE SEQUENCE [LARGE SCALE GENOMIC DNA]</scope>
    <source>
        <strain evidence="6 7">CL-TW6</strain>
    </source>
</reference>
<dbReference type="PROSITE" id="PS00356">
    <property type="entry name" value="HTH_LACI_1"/>
    <property type="match status" value="1"/>
</dbReference>
<dbReference type="RefSeq" id="WP_158665571.1">
    <property type="nucleotide sequence ID" value="NZ_CP026923.1"/>
</dbReference>
<keyword evidence="7" id="KW-1185">Reference proteome</keyword>
<dbReference type="PANTHER" id="PTHR30146:SF148">
    <property type="entry name" value="HTH-TYPE TRANSCRIPTIONAL REPRESSOR PURR-RELATED"/>
    <property type="match status" value="1"/>
</dbReference>
<dbReference type="SUPFAM" id="SSF47413">
    <property type="entry name" value="lambda repressor-like DNA-binding domains"/>
    <property type="match status" value="1"/>
</dbReference>
<name>A0A2L2BRD1_9MICO</name>
<dbReference type="AlphaFoldDB" id="A0A2L2BRD1"/>
<evidence type="ECO:0000256" key="2">
    <source>
        <dbReference type="ARBA" id="ARBA00023015"/>
    </source>
</evidence>
<evidence type="ECO:0000259" key="5">
    <source>
        <dbReference type="PROSITE" id="PS50932"/>
    </source>
</evidence>
<dbReference type="InterPro" id="IPR046335">
    <property type="entry name" value="LacI/GalR-like_sensor"/>
</dbReference>
<dbReference type="OrthoDB" id="37081at2"/>
<evidence type="ECO:0000256" key="1">
    <source>
        <dbReference type="ARBA" id="ARBA00022491"/>
    </source>
</evidence>
<dbReference type="SUPFAM" id="SSF53822">
    <property type="entry name" value="Periplasmic binding protein-like I"/>
    <property type="match status" value="1"/>
</dbReference>
<protein>
    <submittedName>
        <fullName evidence="6">LacI-like transcription factor</fullName>
    </submittedName>
</protein>
<gene>
    <name evidence="6" type="ORF">C3B54_111283</name>
</gene>
<dbReference type="InterPro" id="IPR000843">
    <property type="entry name" value="HTH_LacI"/>
</dbReference>
<dbReference type="InterPro" id="IPR028082">
    <property type="entry name" value="Peripla_BP_I"/>
</dbReference>
<dbReference type="CDD" id="cd01392">
    <property type="entry name" value="HTH_LacI"/>
    <property type="match status" value="1"/>
</dbReference>
<evidence type="ECO:0000313" key="6">
    <source>
        <dbReference type="EMBL" id="AVG24233.1"/>
    </source>
</evidence>
<accession>A0A2L2BRD1</accession>
<dbReference type="KEGG" id="psai:C3B54_111283"/>
<dbReference type="Pfam" id="PF13377">
    <property type="entry name" value="Peripla_BP_3"/>
    <property type="match status" value="1"/>
</dbReference>
<dbReference type="PROSITE" id="PS50932">
    <property type="entry name" value="HTH_LACI_2"/>
    <property type="match status" value="1"/>
</dbReference>
<keyword evidence="3" id="KW-0238">DNA-binding</keyword>
<dbReference type="Pfam" id="PF00356">
    <property type="entry name" value="LacI"/>
    <property type="match status" value="1"/>
</dbReference>
<keyword evidence="4" id="KW-0804">Transcription</keyword>
<evidence type="ECO:0000256" key="4">
    <source>
        <dbReference type="ARBA" id="ARBA00023163"/>
    </source>
</evidence>
<dbReference type="PANTHER" id="PTHR30146">
    <property type="entry name" value="LACI-RELATED TRANSCRIPTIONAL REPRESSOR"/>
    <property type="match status" value="1"/>
</dbReference>
<dbReference type="GO" id="GO:0003700">
    <property type="term" value="F:DNA-binding transcription factor activity"/>
    <property type="evidence" value="ECO:0007669"/>
    <property type="project" value="TreeGrafter"/>
</dbReference>
<dbReference type="Gene3D" id="3.40.50.2300">
    <property type="match status" value="2"/>
</dbReference>
<keyword evidence="1" id="KW-0678">Repressor</keyword>
<evidence type="ECO:0000256" key="3">
    <source>
        <dbReference type="ARBA" id="ARBA00023125"/>
    </source>
</evidence>
<dbReference type="SMART" id="SM00354">
    <property type="entry name" value="HTH_LACI"/>
    <property type="match status" value="1"/>
</dbReference>
<dbReference type="Gene3D" id="1.10.260.40">
    <property type="entry name" value="lambda repressor-like DNA-binding domains"/>
    <property type="match status" value="1"/>
</dbReference>
<dbReference type="GO" id="GO:0000976">
    <property type="term" value="F:transcription cis-regulatory region binding"/>
    <property type="evidence" value="ECO:0007669"/>
    <property type="project" value="TreeGrafter"/>
</dbReference>
<organism evidence="6 7">
    <name type="scientific">Pontimonas salivibrio</name>
    <dbReference type="NCBI Taxonomy" id="1159327"/>
    <lineage>
        <taxon>Bacteria</taxon>
        <taxon>Bacillati</taxon>
        <taxon>Actinomycetota</taxon>
        <taxon>Actinomycetes</taxon>
        <taxon>Micrococcales</taxon>
        <taxon>Microbacteriaceae</taxon>
        <taxon>Pontimonas</taxon>
    </lineage>
</organism>